<keyword evidence="2" id="KW-1185">Reference proteome</keyword>
<dbReference type="STRING" id="1300222.I532_07290"/>
<dbReference type="PATRIC" id="fig|1300222.3.peg.1497"/>
<comment type="caution">
    <text evidence="1">The sequence shown here is derived from an EMBL/GenBank/DDBJ whole genome shotgun (WGS) entry which is preliminary data.</text>
</comment>
<dbReference type="Proteomes" id="UP000012081">
    <property type="component" value="Unassembled WGS sequence"/>
</dbReference>
<sequence length="170" mass="18965">MSEVIVFKGAVSFPITLDPSVWIFDDRKFDLGTYTGEEDNDTGNQKKYLEGTGAQWDKELREGTALPSERKSLIEERKALQGDYGIRLAPFIDNAAPLPEATHVRIYRETGEPILLPLSEARRAILQFSKDGKPIRTDGPVYFFLPETLLAKEAPVTGITAFEFVAETGQ</sequence>
<protein>
    <recommendedName>
        <fullName evidence="3">Peptidyl-prolyl cis-trans isomerase</fullName>
    </recommendedName>
</protein>
<accession>M8EE82</accession>
<evidence type="ECO:0008006" key="3">
    <source>
        <dbReference type="Google" id="ProtNLM"/>
    </source>
</evidence>
<dbReference type="OrthoDB" id="2404998at2"/>
<dbReference type="EMBL" id="APBN01000002">
    <property type="protein sequence ID" value="EMT53800.1"/>
    <property type="molecule type" value="Genomic_DNA"/>
</dbReference>
<evidence type="ECO:0000313" key="2">
    <source>
        <dbReference type="Proteomes" id="UP000012081"/>
    </source>
</evidence>
<dbReference type="RefSeq" id="WP_003387337.1">
    <property type="nucleotide sequence ID" value="NZ_APBN01000002.1"/>
</dbReference>
<name>M8EE82_9BACL</name>
<proteinExistence type="predicted"/>
<evidence type="ECO:0000313" key="1">
    <source>
        <dbReference type="EMBL" id="EMT53800.1"/>
    </source>
</evidence>
<reference evidence="1 2" key="1">
    <citation type="submission" date="2013-03" db="EMBL/GenBank/DDBJ databases">
        <title>Assembly of a new bacterial strain Brevibacillus borstelensis AK1.</title>
        <authorList>
            <person name="Rajan I."/>
            <person name="PoliReddy D."/>
            <person name="Sugumar T."/>
            <person name="Rathinam K."/>
            <person name="Alqarawi S."/>
            <person name="Khalil A.B."/>
            <person name="Sivakumar N."/>
        </authorList>
    </citation>
    <scope>NUCLEOTIDE SEQUENCE [LARGE SCALE GENOMIC DNA]</scope>
    <source>
        <strain evidence="1 2">AK1</strain>
    </source>
</reference>
<organism evidence="1 2">
    <name type="scientific">Brevibacillus borstelensis AK1</name>
    <dbReference type="NCBI Taxonomy" id="1300222"/>
    <lineage>
        <taxon>Bacteria</taxon>
        <taxon>Bacillati</taxon>
        <taxon>Bacillota</taxon>
        <taxon>Bacilli</taxon>
        <taxon>Bacillales</taxon>
        <taxon>Paenibacillaceae</taxon>
        <taxon>Brevibacillus</taxon>
    </lineage>
</organism>
<dbReference type="AlphaFoldDB" id="M8EE82"/>
<gene>
    <name evidence="1" type="ORF">I532_07290</name>
</gene>